<keyword evidence="1" id="KW-0472">Membrane</keyword>
<keyword evidence="1" id="KW-0812">Transmembrane</keyword>
<comment type="caution">
    <text evidence="2">The sequence shown here is derived from an EMBL/GenBank/DDBJ whole genome shotgun (WGS) entry which is preliminary data.</text>
</comment>
<evidence type="ECO:0000256" key="1">
    <source>
        <dbReference type="SAM" id="Phobius"/>
    </source>
</evidence>
<name>A0A812D654_ACAPH</name>
<feature type="transmembrane region" description="Helical" evidence="1">
    <location>
        <begin position="60"/>
        <end position="80"/>
    </location>
</feature>
<gene>
    <name evidence="2" type="ORF">SPHA_46801</name>
</gene>
<feature type="transmembrane region" description="Helical" evidence="1">
    <location>
        <begin position="311"/>
        <end position="332"/>
    </location>
</feature>
<feature type="transmembrane region" description="Helical" evidence="1">
    <location>
        <begin position="173"/>
        <end position="198"/>
    </location>
</feature>
<reference evidence="2" key="1">
    <citation type="submission" date="2021-01" db="EMBL/GenBank/DDBJ databases">
        <authorList>
            <person name="Li R."/>
            <person name="Bekaert M."/>
        </authorList>
    </citation>
    <scope>NUCLEOTIDE SEQUENCE</scope>
    <source>
        <strain evidence="2">Farmed</strain>
    </source>
</reference>
<feature type="transmembrane region" description="Helical" evidence="1">
    <location>
        <begin position="111"/>
        <end position="134"/>
    </location>
</feature>
<sequence length="368" mass="41295">MLLYLFWGICLSLILVIHQFASHYFSIWSSIPLSLLLFLAIHSYPSLCGQPSLSRYPSSCLSLLLIHLILSFFLVISPSISFTLCSHHSVSCSLFSFIHLSFSFELSIHPLFSFFLFSINHLFSSFSLSIHLPLSLCHCLSIHQPFFISPSLFLPFFISLSLFLVIHTSAYLSLILVIYPSASLFLLIHSPIFLSFLLFSKSSLSLSLVIYMSAFLSFSPSLFLLIHTSSSIHPLFSLFLFSINHLFLSGYPYIYFSLSLVIYMSVCLSLFLSLSLSLSYFSNPFICLSVSLSLSLSQLLLAITVCLSLSGHYLSVSLIIFVTSMCENLVLAHFPNDSQLRSSVFFFSFFLIRQATFGIICLVVSSGN</sequence>
<feature type="transmembrane region" description="Helical" evidence="1">
    <location>
        <begin position="31"/>
        <end position="48"/>
    </location>
</feature>
<evidence type="ECO:0000313" key="2">
    <source>
        <dbReference type="EMBL" id="CAE1287869.1"/>
    </source>
</evidence>
<keyword evidence="3" id="KW-1185">Reference proteome</keyword>
<protein>
    <submittedName>
        <fullName evidence="2">Uncharacterized protein</fullName>
    </submittedName>
</protein>
<feature type="transmembrane region" description="Helical" evidence="1">
    <location>
        <begin position="204"/>
        <end position="226"/>
    </location>
</feature>
<feature type="transmembrane region" description="Helical" evidence="1">
    <location>
        <begin position="260"/>
        <end position="278"/>
    </location>
</feature>
<dbReference type="Proteomes" id="UP000597762">
    <property type="component" value="Unassembled WGS sequence"/>
</dbReference>
<dbReference type="EMBL" id="CAHIKZ030002500">
    <property type="protein sequence ID" value="CAE1287869.1"/>
    <property type="molecule type" value="Genomic_DNA"/>
</dbReference>
<feature type="transmembrane region" description="Helical" evidence="1">
    <location>
        <begin position="235"/>
        <end position="254"/>
    </location>
</feature>
<feature type="transmembrane region" description="Helical" evidence="1">
    <location>
        <begin position="344"/>
        <end position="365"/>
    </location>
</feature>
<accession>A0A812D654</accession>
<evidence type="ECO:0000313" key="3">
    <source>
        <dbReference type="Proteomes" id="UP000597762"/>
    </source>
</evidence>
<organism evidence="2 3">
    <name type="scientific">Acanthosepion pharaonis</name>
    <name type="common">Pharaoh cuttlefish</name>
    <name type="synonym">Sepia pharaonis</name>
    <dbReference type="NCBI Taxonomy" id="158019"/>
    <lineage>
        <taxon>Eukaryota</taxon>
        <taxon>Metazoa</taxon>
        <taxon>Spiralia</taxon>
        <taxon>Lophotrochozoa</taxon>
        <taxon>Mollusca</taxon>
        <taxon>Cephalopoda</taxon>
        <taxon>Coleoidea</taxon>
        <taxon>Decapodiformes</taxon>
        <taxon>Sepiida</taxon>
        <taxon>Sepiina</taxon>
        <taxon>Sepiidae</taxon>
        <taxon>Acanthosepion</taxon>
    </lineage>
</organism>
<feature type="transmembrane region" description="Helical" evidence="1">
    <location>
        <begin position="146"/>
        <end position="166"/>
    </location>
</feature>
<proteinExistence type="predicted"/>
<keyword evidence="1" id="KW-1133">Transmembrane helix</keyword>
<dbReference type="AlphaFoldDB" id="A0A812D654"/>